<dbReference type="GO" id="GO:0043386">
    <property type="term" value="P:mycotoxin biosynthetic process"/>
    <property type="evidence" value="ECO:0007669"/>
    <property type="project" value="InterPro"/>
</dbReference>
<comment type="similarity">
    <text evidence="2">Belongs to the ustYa family.</text>
</comment>
<dbReference type="EMBL" id="CP137309">
    <property type="protein sequence ID" value="WQF82958.1"/>
    <property type="molecule type" value="Genomic_DNA"/>
</dbReference>
<proteinExistence type="inferred from homology"/>
<evidence type="ECO:0000256" key="2">
    <source>
        <dbReference type="ARBA" id="ARBA00035112"/>
    </source>
</evidence>
<dbReference type="Pfam" id="PF11807">
    <property type="entry name" value="UstYa"/>
    <property type="match status" value="1"/>
</dbReference>
<accession>A0AAX4IJN1</accession>
<feature type="region of interest" description="Disordered" evidence="3">
    <location>
        <begin position="77"/>
        <end position="98"/>
    </location>
</feature>
<sequence>MAPMFGASSLGPSAFGCVARNSQSKPVNRNYSTAAQTAITSAGLRANSRTLTPMMMWSNDKRSKNLIAYTQVENDETNAEARGKEDFTFSQPTELSGPWGSKVPARFSYLLVLQSFVIVGLLLFITIKQRPSDAACARQLSPYSPYLESGDLEYQEFTDQNHLMQPSPYRGQPNPEVEEAWVRLWRVPPIHFPEEKLEALNKTPAENYEHVPKDLGGGVKGFLNVFHQLHCLNFVRQYTYRDAYDYSNVTTFRASKEIVRGHVDHCIETLRHFLMCQSDVTPVVFEKDPSRPSGSKSDFNMRRKCRNFGKIQAWTVANKGV</sequence>
<evidence type="ECO:0000313" key="4">
    <source>
        <dbReference type="EMBL" id="WQF82958.1"/>
    </source>
</evidence>
<dbReference type="PANTHER" id="PTHR33365:SF4">
    <property type="entry name" value="CYCLOCHLOROTINE BIOSYNTHESIS PROTEIN O"/>
    <property type="match status" value="1"/>
</dbReference>
<dbReference type="Proteomes" id="UP001322277">
    <property type="component" value="Chromosome 5"/>
</dbReference>
<protein>
    <submittedName>
        <fullName evidence="4">Mycotoxin biosynthesis protein UstYa</fullName>
    </submittedName>
</protein>
<dbReference type="GeneID" id="87944475"/>
<reference evidence="5" key="1">
    <citation type="journal article" date="2023" name="bioRxiv">
        <title>Complete genome of the Medicago anthracnose fungus, Colletotrichum destructivum, reveals a mini-chromosome-like region within a core chromosome.</title>
        <authorList>
            <person name="Lapalu N."/>
            <person name="Simon A."/>
            <person name="Lu A."/>
            <person name="Plaumann P.-L."/>
            <person name="Amselem J."/>
            <person name="Pigne S."/>
            <person name="Auger A."/>
            <person name="Koch C."/>
            <person name="Dallery J.-F."/>
            <person name="O'Connell R.J."/>
        </authorList>
    </citation>
    <scope>NUCLEOTIDE SEQUENCE [LARGE SCALE GENOMIC DNA]</scope>
    <source>
        <strain evidence="5">CBS 520.97</strain>
    </source>
</reference>
<comment type="pathway">
    <text evidence="1">Mycotoxin biosynthesis.</text>
</comment>
<dbReference type="RefSeq" id="XP_062780182.1">
    <property type="nucleotide sequence ID" value="XM_062924131.1"/>
</dbReference>
<name>A0AAX4IJN1_9PEZI</name>
<evidence type="ECO:0000313" key="5">
    <source>
        <dbReference type="Proteomes" id="UP001322277"/>
    </source>
</evidence>
<dbReference type="PANTHER" id="PTHR33365">
    <property type="entry name" value="YALI0B05434P"/>
    <property type="match status" value="1"/>
</dbReference>
<dbReference type="KEGG" id="cdet:87944475"/>
<dbReference type="InterPro" id="IPR021765">
    <property type="entry name" value="UstYa-like"/>
</dbReference>
<gene>
    <name evidence="4" type="ORF">CDEST_07972</name>
</gene>
<organism evidence="4 5">
    <name type="scientific">Colletotrichum destructivum</name>
    <dbReference type="NCBI Taxonomy" id="34406"/>
    <lineage>
        <taxon>Eukaryota</taxon>
        <taxon>Fungi</taxon>
        <taxon>Dikarya</taxon>
        <taxon>Ascomycota</taxon>
        <taxon>Pezizomycotina</taxon>
        <taxon>Sordariomycetes</taxon>
        <taxon>Hypocreomycetidae</taxon>
        <taxon>Glomerellales</taxon>
        <taxon>Glomerellaceae</taxon>
        <taxon>Colletotrichum</taxon>
        <taxon>Colletotrichum destructivum species complex</taxon>
    </lineage>
</organism>
<evidence type="ECO:0000256" key="1">
    <source>
        <dbReference type="ARBA" id="ARBA00004685"/>
    </source>
</evidence>
<evidence type="ECO:0000256" key="3">
    <source>
        <dbReference type="SAM" id="MobiDB-lite"/>
    </source>
</evidence>
<keyword evidence="5" id="KW-1185">Reference proteome</keyword>
<dbReference type="AlphaFoldDB" id="A0AAX4IJN1"/>